<evidence type="ECO:0000313" key="17">
    <source>
        <dbReference type="Proteomes" id="UP000636709"/>
    </source>
</evidence>
<dbReference type="EMBL" id="JACEFO010002671">
    <property type="protein sequence ID" value="KAF8652032.1"/>
    <property type="molecule type" value="Genomic_DNA"/>
</dbReference>
<proteinExistence type="predicted"/>
<evidence type="ECO:0000259" key="15">
    <source>
        <dbReference type="PROSITE" id="PS50011"/>
    </source>
</evidence>
<keyword evidence="4 14" id="KW-0812">Transmembrane</keyword>
<dbReference type="InterPro" id="IPR032675">
    <property type="entry name" value="LRR_dom_sf"/>
</dbReference>
<gene>
    <name evidence="16" type="ORF">HU200_062975</name>
</gene>
<evidence type="ECO:0000256" key="6">
    <source>
        <dbReference type="ARBA" id="ARBA00022737"/>
    </source>
</evidence>
<feature type="transmembrane region" description="Helical" evidence="14">
    <location>
        <begin position="416"/>
        <end position="437"/>
    </location>
</feature>
<dbReference type="InterPro" id="IPR017441">
    <property type="entry name" value="Protein_kinase_ATP_BS"/>
</dbReference>
<dbReference type="FunFam" id="3.80.10.10:FF:000221">
    <property type="entry name" value="Leucine-rich repeat receptor-like protein kinase PXL1"/>
    <property type="match status" value="1"/>
</dbReference>
<keyword evidence="10 14" id="KW-1133">Transmembrane helix</keyword>
<evidence type="ECO:0000256" key="1">
    <source>
        <dbReference type="ARBA" id="ARBA00004162"/>
    </source>
</evidence>
<feature type="domain" description="Protein kinase" evidence="15">
    <location>
        <begin position="476"/>
        <end position="657"/>
    </location>
</feature>
<keyword evidence="2" id="KW-0433">Leucine-rich repeat</keyword>
<comment type="caution">
    <text evidence="16">The sequence shown here is derived from an EMBL/GenBank/DDBJ whole genome shotgun (WGS) entry which is preliminary data.</text>
</comment>
<dbReference type="FunFam" id="3.80.10.10:FF:000095">
    <property type="entry name" value="LRR receptor-like serine/threonine-protein kinase GSO1"/>
    <property type="match status" value="1"/>
</dbReference>
<comment type="subcellular location">
    <subcellularLocation>
        <location evidence="1">Cell membrane</location>
        <topology evidence="1">Single-pass membrane protein</topology>
    </subcellularLocation>
</comment>
<dbReference type="Proteomes" id="UP000636709">
    <property type="component" value="Unassembled WGS sequence"/>
</dbReference>
<accession>A0A835A279</accession>
<organism evidence="16 17">
    <name type="scientific">Digitaria exilis</name>
    <dbReference type="NCBI Taxonomy" id="1010633"/>
    <lineage>
        <taxon>Eukaryota</taxon>
        <taxon>Viridiplantae</taxon>
        <taxon>Streptophyta</taxon>
        <taxon>Embryophyta</taxon>
        <taxon>Tracheophyta</taxon>
        <taxon>Spermatophyta</taxon>
        <taxon>Magnoliopsida</taxon>
        <taxon>Liliopsida</taxon>
        <taxon>Poales</taxon>
        <taxon>Poaceae</taxon>
        <taxon>PACMAD clade</taxon>
        <taxon>Panicoideae</taxon>
        <taxon>Panicodae</taxon>
        <taxon>Paniceae</taxon>
        <taxon>Anthephorinae</taxon>
        <taxon>Digitaria</taxon>
    </lineage>
</organism>
<evidence type="ECO:0000256" key="2">
    <source>
        <dbReference type="ARBA" id="ARBA00022614"/>
    </source>
</evidence>
<dbReference type="AlphaFoldDB" id="A0A835A279"/>
<dbReference type="SUPFAM" id="SSF52047">
    <property type="entry name" value="RNI-like"/>
    <property type="match status" value="1"/>
</dbReference>
<dbReference type="Pfam" id="PF13855">
    <property type="entry name" value="LRR_8"/>
    <property type="match status" value="1"/>
</dbReference>
<keyword evidence="11 14" id="KW-0472">Membrane</keyword>
<dbReference type="PROSITE" id="PS00108">
    <property type="entry name" value="PROTEIN_KINASE_ST"/>
    <property type="match status" value="1"/>
</dbReference>
<dbReference type="SUPFAM" id="SSF56112">
    <property type="entry name" value="Protein kinase-like (PK-like)"/>
    <property type="match status" value="1"/>
</dbReference>
<evidence type="ECO:0000256" key="9">
    <source>
        <dbReference type="ARBA" id="ARBA00022840"/>
    </source>
</evidence>
<evidence type="ECO:0000256" key="3">
    <source>
        <dbReference type="ARBA" id="ARBA00022679"/>
    </source>
</evidence>
<dbReference type="InterPro" id="IPR051716">
    <property type="entry name" value="Plant_RL_S/T_kinase"/>
</dbReference>
<dbReference type="PANTHER" id="PTHR48053">
    <property type="entry name" value="LEUCINE RICH REPEAT FAMILY PROTEIN, EXPRESSED"/>
    <property type="match status" value="1"/>
</dbReference>
<evidence type="ECO:0000313" key="16">
    <source>
        <dbReference type="EMBL" id="KAF8652032.1"/>
    </source>
</evidence>
<dbReference type="Pfam" id="PF00560">
    <property type="entry name" value="LRR_1"/>
    <property type="match status" value="4"/>
</dbReference>
<dbReference type="InterPro" id="IPR011009">
    <property type="entry name" value="Kinase-like_dom_sf"/>
</dbReference>
<keyword evidence="5" id="KW-0732">Signal</keyword>
<dbReference type="Gene3D" id="3.80.10.10">
    <property type="entry name" value="Ribonuclease Inhibitor"/>
    <property type="match status" value="3"/>
</dbReference>
<reference evidence="16" key="1">
    <citation type="submission" date="2020-07" db="EMBL/GenBank/DDBJ databases">
        <title>Genome sequence and genetic diversity analysis of an under-domesticated orphan crop, white fonio (Digitaria exilis).</title>
        <authorList>
            <person name="Bennetzen J.L."/>
            <person name="Chen S."/>
            <person name="Ma X."/>
            <person name="Wang X."/>
            <person name="Yssel A.E.J."/>
            <person name="Chaluvadi S.R."/>
            <person name="Johnson M."/>
            <person name="Gangashetty P."/>
            <person name="Hamidou F."/>
            <person name="Sanogo M.D."/>
            <person name="Zwaenepoel A."/>
            <person name="Wallace J."/>
            <person name="Van De Peer Y."/>
            <person name="Van Deynze A."/>
        </authorList>
    </citation>
    <scope>NUCLEOTIDE SEQUENCE</scope>
    <source>
        <tissue evidence="16">Leaves</tissue>
    </source>
</reference>
<dbReference type="PANTHER" id="PTHR48053:SF109">
    <property type="entry name" value="PROTEIN KINASE DOMAIN-CONTAINING PROTEIN"/>
    <property type="match status" value="1"/>
</dbReference>
<dbReference type="SMART" id="SM00220">
    <property type="entry name" value="S_TKc"/>
    <property type="match status" value="1"/>
</dbReference>
<evidence type="ECO:0000256" key="5">
    <source>
        <dbReference type="ARBA" id="ARBA00022729"/>
    </source>
</evidence>
<keyword evidence="3" id="KW-0808">Transferase</keyword>
<dbReference type="OrthoDB" id="4062651at2759"/>
<evidence type="ECO:0000256" key="14">
    <source>
        <dbReference type="SAM" id="Phobius"/>
    </source>
</evidence>
<keyword evidence="12" id="KW-0675">Receptor</keyword>
<dbReference type="Pfam" id="PF00069">
    <property type="entry name" value="Pkinase"/>
    <property type="match status" value="1"/>
</dbReference>
<feature type="binding site" evidence="13">
    <location>
        <position position="506"/>
    </location>
    <ligand>
        <name>ATP</name>
        <dbReference type="ChEBI" id="CHEBI:30616"/>
    </ligand>
</feature>
<keyword evidence="9 13" id="KW-0067">ATP-binding</keyword>
<dbReference type="GO" id="GO:0004674">
    <property type="term" value="F:protein serine/threonine kinase activity"/>
    <property type="evidence" value="ECO:0007669"/>
    <property type="project" value="UniProtKB-EC"/>
</dbReference>
<dbReference type="InterPro" id="IPR008271">
    <property type="entry name" value="Ser/Thr_kinase_AS"/>
</dbReference>
<evidence type="ECO:0000256" key="4">
    <source>
        <dbReference type="ARBA" id="ARBA00022692"/>
    </source>
</evidence>
<evidence type="ECO:0000256" key="13">
    <source>
        <dbReference type="PROSITE-ProRule" id="PRU10141"/>
    </source>
</evidence>
<sequence length="657" mass="73375">MSNMNIIGEIPDTMSQLSQLRLLDLSSNRLNGTIPIWVWRLRNLEMLYLNDNSLCGQITGPIEAMNLTKISIAKNQIKGQIPKDFGKLKKLTLLLLHDNHLSGLIPKGIALLPMLRVMKLSQNFLYGGLPHKMGKHSMLFKIEMSSNNLSGKLPEGLCSFQTLRYIDFSHNSLSGELPESIFNCSSLRSIFLYNNQFGGSFPAGVWSLPELTKIIIKENGFSGLLPSKIGSNITTINISNNRFSGSLPMSADKLNTLIAENNFISGEIPTNLILHAPLQVLHLAENMLSRSLPSMIWHMHCLMDLDLRKNNFSGEIPDTIGDFMPINENNTIDLSENNLSGPIPLSLIQLRPTFPNLSSNQLTGQIPSSFEIKRYERSFLSNPGLCSSDHFVNLPMCIRQPQGPEPEKQHKHLRRLIIIFLVLGSIIIIITGIFCFSKVNAFLTRQKQDNPAPFARWKLTTFHPTNYSVQDILCGLTNNNLVGSGGSGKVYKMCLRNSNCKIAVKKICIGLRKDTMLEKQFQAEIETLGYILHANIVKLLGCISSSESKLLIYEYMDHGSLYDWLHQRDVTSTTELLNWPIRMSIAIDTARGLSYMHHDCSPPIAHRDVKSSNILLDLEFKAAIADFGLARALVKAGEPEEAVEPSLKRLSIQASPA</sequence>
<protein>
    <recommendedName>
        <fullName evidence="15">Protein kinase domain-containing protein</fullName>
    </recommendedName>
</protein>
<dbReference type="GO" id="GO:0005524">
    <property type="term" value="F:ATP binding"/>
    <property type="evidence" value="ECO:0007669"/>
    <property type="project" value="UniProtKB-UniRule"/>
</dbReference>
<evidence type="ECO:0000256" key="8">
    <source>
        <dbReference type="ARBA" id="ARBA00022777"/>
    </source>
</evidence>
<evidence type="ECO:0000256" key="7">
    <source>
        <dbReference type="ARBA" id="ARBA00022741"/>
    </source>
</evidence>
<dbReference type="InterPro" id="IPR001611">
    <property type="entry name" value="Leu-rich_rpt"/>
</dbReference>
<evidence type="ECO:0000256" key="11">
    <source>
        <dbReference type="ARBA" id="ARBA00023136"/>
    </source>
</evidence>
<dbReference type="GO" id="GO:0005886">
    <property type="term" value="C:plasma membrane"/>
    <property type="evidence" value="ECO:0007669"/>
    <property type="project" value="UniProtKB-SubCell"/>
</dbReference>
<name>A0A835A279_9POAL</name>
<dbReference type="PROSITE" id="PS00107">
    <property type="entry name" value="PROTEIN_KINASE_ATP"/>
    <property type="match status" value="1"/>
</dbReference>
<keyword evidence="17" id="KW-1185">Reference proteome</keyword>
<evidence type="ECO:0000256" key="10">
    <source>
        <dbReference type="ARBA" id="ARBA00022989"/>
    </source>
</evidence>
<keyword evidence="7 13" id="KW-0547">Nucleotide-binding</keyword>
<dbReference type="InterPro" id="IPR000719">
    <property type="entry name" value="Prot_kinase_dom"/>
</dbReference>
<keyword evidence="6" id="KW-0677">Repeat</keyword>
<dbReference type="Gene3D" id="1.10.510.10">
    <property type="entry name" value="Transferase(Phosphotransferase) domain 1"/>
    <property type="match status" value="1"/>
</dbReference>
<keyword evidence="8" id="KW-0418">Kinase</keyword>
<dbReference type="PROSITE" id="PS50011">
    <property type="entry name" value="PROTEIN_KINASE_DOM"/>
    <property type="match status" value="1"/>
</dbReference>
<evidence type="ECO:0000256" key="12">
    <source>
        <dbReference type="ARBA" id="ARBA00023170"/>
    </source>
</evidence>